<dbReference type="GO" id="GO:0005829">
    <property type="term" value="C:cytosol"/>
    <property type="evidence" value="ECO:0007669"/>
    <property type="project" value="TreeGrafter"/>
</dbReference>
<dbReference type="GO" id="GO:0050660">
    <property type="term" value="F:flavin adenine dinucleotide binding"/>
    <property type="evidence" value="ECO:0007669"/>
    <property type="project" value="TreeGrafter"/>
</dbReference>
<dbReference type="SUPFAM" id="SSF52218">
    <property type="entry name" value="Flavoproteins"/>
    <property type="match status" value="1"/>
</dbReference>
<organism evidence="11 12">
    <name type="scientific">Aspergillus udagawae</name>
    <dbReference type="NCBI Taxonomy" id="91492"/>
    <lineage>
        <taxon>Eukaryota</taxon>
        <taxon>Fungi</taxon>
        <taxon>Dikarya</taxon>
        <taxon>Ascomycota</taxon>
        <taxon>Pezizomycotina</taxon>
        <taxon>Eurotiomycetes</taxon>
        <taxon>Eurotiomycetidae</taxon>
        <taxon>Eurotiales</taxon>
        <taxon>Aspergillaceae</taxon>
        <taxon>Aspergillus</taxon>
        <taxon>Aspergillus subgen. Fumigati</taxon>
    </lineage>
</organism>
<name>A0A8H3P7C8_9EURO</name>
<evidence type="ECO:0000256" key="2">
    <source>
        <dbReference type="ARBA" id="ARBA00001974"/>
    </source>
</evidence>
<evidence type="ECO:0000313" key="12">
    <source>
        <dbReference type="Proteomes" id="UP000465221"/>
    </source>
</evidence>
<comment type="caution">
    <text evidence="11">The sequence shown here is derived from an EMBL/GenBank/DDBJ whole genome shotgun (WGS) entry which is preliminary data.</text>
</comment>
<keyword evidence="3" id="KW-0285">Flavoprotein</keyword>
<dbReference type="Pfam" id="PF00258">
    <property type="entry name" value="Flavodoxin_1"/>
    <property type="match status" value="1"/>
</dbReference>
<evidence type="ECO:0008006" key="13">
    <source>
        <dbReference type="Google" id="ProtNLM"/>
    </source>
</evidence>
<dbReference type="Gene3D" id="3.40.50.80">
    <property type="entry name" value="Nucleotide-binding domain of ferredoxin-NADP reductase (FNR) module"/>
    <property type="match status" value="1"/>
</dbReference>
<evidence type="ECO:0000256" key="4">
    <source>
        <dbReference type="ARBA" id="ARBA00022827"/>
    </source>
</evidence>
<accession>A0A8H3P7C8</accession>
<dbReference type="InterPro" id="IPR039261">
    <property type="entry name" value="FNR_nucleotide-bd"/>
</dbReference>
<keyword evidence="6" id="KW-0560">Oxidoreductase</keyword>
<evidence type="ECO:0000256" key="3">
    <source>
        <dbReference type="ARBA" id="ARBA00022630"/>
    </source>
</evidence>
<dbReference type="Gene3D" id="3.40.50.360">
    <property type="match status" value="1"/>
</dbReference>
<dbReference type="Proteomes" id="UP000465221">
    <property type="component" value="Unassembled WGS sequence"/>
</dbReference>
<dbReference type="AlphaFoldDB" id="A0A8H3P7C8"/>
<dbReference type="SUPFAM" id="SSF51735">
    <property type="entry name" value="NAD(P)-binding Rossmann-fold domains"/>
    <property type="match status" value="1"/>
</dbReference>
<dbReference type="PANTHER" id="PTHR19384:SF108">
    <property type="entry name" value="NADPH--CYTOCHROME P450 REDUCTASE"/>
    <property type="match status" value="1"/>
</dbReference>
<dbReference type="InterPro" id="IPR002347">
    <property type="entry name" value="SDR_fam"/>
</dbReference>
<evidence type="ECO:0000313" key="11">
    <source>
        <dbReference type="EMBL" id="GFF46072.1"/>
    </source>
</evidence>
<evidence type="ECO:0000256" key="6">
    <source>
        <dbReference type="ARBA" id="ARBA00023002"/>
    </source>
</evidence>
<dbReference type="Gene3D" id="3.40.50.720">
    <property type="entry name" value="NAD(P)-binding Rossmann-like Domain"/>
    <property type="match status" value="1"/>
</dbReference>
<dbReference type="GO" id="GO:0010181">
    <property type="term" value="F:FMN binding"/>
    <property type="evidence" value="ECO:0007669"/>
    <property type="project" value="InterPro"/>
</dbReference>
<dbReference type="PRINTS" id="PR00081">
    <property type="entry name" value="GDHRDH"/>
</dbReference>
<protein>
    <recommendedName>
        <fullName evidence="13">NADPH--cytochrome P450 reductase</fullName>
    </recommendedName>
</protein>
<proteinExistence type="predicted"/>
<dbReference type="Gene3D" id="2.40.30.10">
    <property type="entry name" value="Translation factors"/>
    <property type="match status" value="1"/>
</dbReference>
<dbReference type="InterPro" id="IPR017938">
    <property type="entry name" value="Riboflavin_synthase-like_b-brl"/>
</dbReference>
<dbReference type="PROSITE" id="PS50902">
    <property type="entry name" value="FLAVODOXIN_LIKE"/>
    <property type="match status" value="1"/>
</dbReference>
<evidence type="ECO:0000256" key="8">
    <source>
        <dbReference type="ARBA" id="ARBA00049342"/>
    </source>
</evidence>
<dbReference type="InterPro" id="IPR008254">
    <property type="entry name" value="Flavodoxin/NO_synth"/>
</dbReference>
<dbReference type="Pfam" id="PF13561">
    <property type="entry name" value="adh_short_C2"/>
    <property type="match status" value="1"/>
</dbReference>
<dbReference type="SUPFAM" id="SSF63380">
    <property type="entry name" value="Riboflavin synthase domain-like"/>
    <property type="match status" value="1"/>
</dbReference>
<comment type="cofactor">
    <cofactor evidence="2">
        <name>FAD</name>
        <dbReference type="ChEBI" id="CHEBI:57692"/>
    </cofactor>
</comment>
<dbReference type="Pfam" id="PF00175">
    <property type="entry name" value="NAD_binding_1"/>
    <property type="match status" value="1"/>
</dbReference>
<evidence type="ECO:0000259" key="10">
    <source>
        <dbReference type="PROSITE" id="PS51384"/>
    </source>
</evidence>
<reference evidence="11 12" key="1">
    <citation type="submission" date="2020-01" db="EMBL/GenBank/DDBJ databases">
        <title>Draft genome sequence of Aspergillus udagawae IFM 46972.</title>
        <authorList>
            <person name="Takahashi H."/>
            <person name="Yaguchi T."/>
        </authorList>
    </citation>
    <scope>NUCLEOTIDE SEQUENCE [LARGE SCALE GENOMIC DNA]</scope>
    <source>
        <strain evidence="11 12">IFM 46972</strain>
    </source>
</reference>
<feature type="domain" description="Flavodoxin-like" evidence="9">
    <location>
        <begin position="76"/>
        <end position="220"/>
    </location>
</feature>
<dbReference type="InterPro" id="IPR023173">
    <property type="entry name" value="NADPH_Cyt_P450_Rdtase_alpha"/>
</dbReference>
<keyword evidence="7" id="KW-0496">Mitochondrion</keyword>
<feature type="domain" description="FAD-binding FR-type" evidence="10">
    <location>
        <begin position="275"/>
        <end position="574"/>
    </location>
</feature>
<dbReference type="CDD" id="cd05233">
    <property type="entry name" value="SDR_c"/>
    <property type="match status" value="1"/>
</dbReference>
<dbReference type="SUPFAM" id="SSF52343">
    <property type="entry name" value="Ferredoxin reductase-like, C-terminal NADP-linked domain"/>
    <property type="match status" value="1"/>
</dbReference>
<dbReference type="InterPro" id="IPR029039">
    <property type="entry name" value="Flavoprotein-like_sf"/>
</dbReference>
<comment type="cofactor">
    <cofactor evidence="1">
        <name>FMN</name>
        <dbReference type="ChEBI" id="CHEBI:58210"/>
    </cofactor>
</comment>
<dbReference type="PROSITE" id="PS51384">
    <property type="entry name" value="FAD_FR"/>
    <property type="match status" value="1"/>
</dbReference>
<dbReference type="InterPro" id="IPR003097">
    <property type="entry name" value="CysJ-like_FAD-binding"/>
</dbReference>
<evidence type="ECO:0000256" key="1">
    <source>
        <dbReference type="ARBA" id="ARBA00001917"/>
    </source>
</evidence>
<dbReference type="Gene3D" id="1.20.990.10">
    <property type="entry name" value="NADPH-cytochrome p450 Reductase, Chain A, domain 3"/>
    <property type="match status" value="1"/>
</dbReference>
<dbReference type="Pfam" id="PF00667">
    <property type="entry name" value="FAD_binding_1"/>
    <property type="match status" value="1"/>
</dbReference>
<evidence type="ECO:0000259" key="9">
    <source>
        <dbReference type="PROSITE" id="PS50902"/>
    </source>
</evidence>
<evidence type="ECO:0000256" key="5">
    <source>
        <dbReference type="ARBA" id="ARBA00022857"/>
    </source>
</evidence>
<evidence type="ECO:0000256" key="7">
    <source>
        <dbReference type="ARBA" id="ARBA00023128"/>
    </source>
</evidence>
<comment type="catalytic activity">
    <reaction evidence="8">
        <text>2 oxidized [cytochrome P450] + NADPH = 2 reduced [cytochrome P450] + NADP(+) + H(+)</text>
        <dbReference type="Rhea" id="RHEA:24040"/>
        <dbReference type="Rhea" id="RHEA-COMP:14627"/>
        <dbReference type="Rhea" id="RHEA-COMP:14628"/>
        <dbReference type="ChEBI" id="CHEBI:15378"/>
        <dbReference type="ChEBI" id="CHEBI:55376"/>
        <dbReference type="ChEBI" id="CHEBI:57783"/>
        <dbReference type="ChEBI" id="CHEBI:58349"/>
        <dbReference type="ChEBI" id="CHEBI:60344"/>
        <dbReference type="EC" id="1.6.2.4"/>
    </reaction>
</comment>
<keyword evidence="4" id="KW-0274">FAD</keyword>
<sequence length="906" mass="100738">MQSVILALDIDDILAFLLLPILGLGYLCGQRYWHKANPLEKQLFERRQQTVLGRKRQAREENADISLRIKKEEYDIVVLWGSQTGTAEGLAHILARTLRQRLRLHAGVLDLADISPKSITSIPSDRPVVFLLSTYGEGDPTDNAVTFCRWLSQSQTTLKDLHYAAFGLGSSAYQHFNRTVTWVSESLADKGAIRIGSVAYGDAANGSTEETFLRWQDETVDALRAQFAYQEHPVVYEPSFLLSPVEQPEPTSTAFGEPYYVRSRAGMGLQRLPSSAPFELRFTNSRILNPQSRKPCLQLEIDISHHRNLKYATGDHLLLWPSNPDAEVERLLRLIGRQEEPARKQVFQINPVSENGKLEALLPNPCSLESLLRFYLSICAPVSKQVIQALAQVAPSTPIRDAIEVMRNGAGVPLRIKDSTHLTIADILEYFAREHSADHSTWHAIPLSWLLENIPRLRPRAYSISSSAAMSPRAVSLAITLLDQEHSSKNRETWRYGLTTDFVTTLNRSLHTVDGAHPTIPEYRPLVPSKDGVQGRLYGQLQRSRFKLPATPTVPIMMVAAGVGIAPFRAFVLERRQTALVGREVGETTLFYGCRGPDDLLFRDELDQSLAVPGFSLRMIPAYSRHPAPDRDKIWKPIIFKGKMVLDTKLAGCHVLITGGTKGIGRGMVEAFVQQGCNVSYCARTVRESDFAELNSSLGKEQEQGIIPQAYGTSVDISNRDALSKWVADSAARIGRIDIVIANASNMHFESTPQTWQSSFDLDVMGFVNLVEASLPWLEKSPQPSIIVQSSFMGREFFRSPPAPYGACKAAQLQHVQELSHFLGPRGIRVNAISPGPIWAQDGAWESYSKIDPAWVEEQRLKVPLKRFGTPEDIANVAVFLASPLSSYVQGTNVMADGGVHIGTDF</sequence>
<keyword evidence="5" id="KW-0521">NADP</keyword>
<dbReference type="InterPro" id="IPR017927">
    <property type="entry name" value="FAD-bd_FR_type"/>
</dbReference>
<gene>
    <name evidence="11" type="ORF">IFM46972_07952</name>
</gene>
<dbReference type="InterPro" id="IPR001433">
    <property type="entry name" value="OxRdtase_FAD/NAD-bd"/>
</dbReference>
<dbReference type="InterPro" id="IPR036291">
    <property type="entry name" value="NAD(P)-bd_dom_sf"/>
</dbReference>
<dbReference type="GO" id="GO:0003958">
    <property type="term" value="F:NADPH-hemoprotein reductase activity"/>
    <property type="evidence" value="ECO:0007669"/>
    <property type="project" value="UniProtKB-EC"/>
</dbReference>
<dbReference type="PANTHER" id="PTHR19384">
    <property type="entry name" value="NITRIC OXIDE SYNTHASE-RELATED"/>
    <property type="match status" value="1"/>
</dbReference>
<dbReference type="EMBL" id="BLKC01000064">
    <property type="protein sequence ID" value="GFF46072.1"/>
    <property type="molecule type" value="Genomic_DNA"/>
</dbReference>